<dbReference type="EMBL" id="JAJNDB010000005">
    <property type="protein sequence ID" value="MCD2196179.1"/>
    <property type="molecule type" value="Genomic_DNA"/>
</dbReference>
<evidence type="ECO:0000313" key="1">
    <source>
        <dbReference type="EMBL" id="MCD2196179.1"/>
    </source>
</evidence>
<sequence>MFTSGISNRDRAVLLAVARGRVTATGTTTLAVDGLPIADQFAVGGLLRSQLISVRQGDLTEPVVLTELGRSALSIPA</sequence>
<keyword evidence="2" id="KW-1185">Reference proteome</keyword>
<protein>
    <recommendedName>
        <fullName evidence="3">Winged helix DNA-binding protein</fullName>
    </recommendedName>
</protein>
<dbReference type="Proteomes" id="UP001199469">
    <property type="component" value="Unassembled WGS sequence"/>
</dbReference>
<evidence type="ECO:0008006" key="3">
    <source>
        <dbReference type="Google" id="ProtNLM"/>
    </source>
</evidence>
<comment type="caution">
    <text evidence="1">The sequence shown here is derived from an EMBL/GenBank/DDBJ whole genome shotgun (WGS) entry which is preliminary data.</text>
</comment>
<reference evidence="1 2" key="1">
    <citation type="submission" date="2021-11" db="EMBL/GenBank/DDBJ databases">
        <title>Draft genome sequence of Actinomycetospora sp. SF1 isolated from the rhizosphere soil.</title>
        <authorList>
            <person name="Duangmal K."/>
            <person name="Chantavorakit T."/>
        </authorList>
    </citation>
    <scope>NUCLEOTIDE SEQUENCE [LARGE SCALE GENOMIC DNA]</scope>
    <source>
        <strain evidence="1 2">TBRC 5722</strain>
    </source>
</reference>
<organism evidence="1 2">
    <name type="scientific">Actinomycetospora endophytica</name>
    <dbReference type="NCBI Taxonomy" id="2291215"/>
    <lineage>
        <taxon>Bacteria</taxon>
        <taxon>Bacillati</taxon>
        <taxon>Actinomycetota</taxon>
        <taxon>Actinomycetes</taxon>
        <taxon>Pseudonocardiales</taxon>
        <taxon>Pseudonocardiaceae</taxon>
        <taxon>Actinomycetospora</taxon>
    </lineage>
</organism>
<accession>A0ABS8PGR0</accession>
<dbReference type="RefSeq" id="WP_230738033.1">
    <property type="nucleotide sequence ID" value="NZ_JAJNDB010000005.1"/>
</dbReference>
<name>A0ABS8PGR0_9PSEU</name>
<proteinExistence type="predicted"/>
<gene>
    <name evidence="1" type="ORF">LQ327_22660</name>
</gene>
<evidence type="ECO:0000313" key="2">
    <source>
        <dbReference type="Proteomes" id="UP001199469"/>
    </source>
</evidence>